<proteinExistence type="predicted"/>
<organism evidence="1">
    <name type="scientific">bioreactor metagenome</name>
    <dbReference type="NCBI Taxonomy" id="1076179"/>
    <lineage>
        <taxon>unclassified sequences</taxon>
        <taxon>metagenomes</taxon>
        <taxon>ecological metagenomes</taxon>
    </lineage>
</organism>
<sequence length="102" mass="11671">MSNCSHQAVILNNGAAAHPLNNTASQAEQTRVGNPDDHIFAVLAQGIYFRYFYIESLNVFTVDNRHYLRFTGFNLMGIGNFQVKLFERIFYFLVQLSKYSKG</sequence>
<dbReference type="AlphaFoldDB" id="A0A645I944"/>
<protein>
    <submittedName>
        <fullName evidence="1">Uncharacterized protein</fullName>
    </submittedName>
</protein>
<accession>A0A645I944</accession>
<name>A0A645I944_9ZZZZ</name>
<dbReference type="EMBL" id="VSSQ01104267">
    <property type="protein sequence ID" value="MPN44834.1"/>
    <property type="molecule type" value="Genomic_DNA"/>
</dbReference>
<gene>
    <name evidence="1" type="ORF">SDC9_192401</name>
</gene>
<reference evidence="1" key="1">
    <citation type="submission" date="2019-08" db="EMBL/GenBank/DDBJ databases">
        <authorList>
            <person name="Kucharzyk K."/>
            <person name="Murdoch R.W."/>
            <person name="Higgins S."/>
            <person name="Loffler F."/>
        </authorList>
    </citation>
    <scope>NUCLEOTIDE SEQUENCE</scope>
</reference>
<comment type="caution">
    <text evidence="1">The sequence shown here is derived from an EMBL/GenBank/DDBJ whole genome shotgun (WGS) entry which is preliminary data.</text>
</comment>
<evidence type="ECO:0000313" key="1">
    <source>
        <dbReference type="EMBL" id="MPN44834.1"/>
    </source>
</evidence>